<dbReference type="PANTHER" id="PTHR11071:SF561">
    <property type="entry name" value="PEPTIDYL-PROLYL CIS-TRANS ISOMERASE D-RELATED"/>
    <property type="match status" value="1"/>
</dbReference>
<accession>A0A443SQM0</accession>
<gene>
    <name evidence="9" type="ORF">B4U80_08976</name>
</gene>
<dbReference type="PRINTS" id="PR00153">
    <property type="entry name" value="CSAPPISMRASE"/>
</dbReference>
<dbReference type="Proteomes" id="UP000288716">
    <property type="component" value="Unassembled WGS sequence"/>
</dbReference>
<dbReference type="SUPFAM" id="SSF50891">
    <property type="entry name" value="Cyclophilin-like"/>
    <property type="match status" value="1"/>
</dbReference>
<feature type="domain" description="PPIase cyclophilin-type" evidence="8">
    <location>
        <begin position="13"/>
        <end position="177"/>
    </location>
</feature>
<dbReference type="InterPro" id="IPR011990">
    <property type="entry name" value="TPR-like_helical_dom_sf"/>
</dbReference>
<dbReference type="SUPFAM" id="SSF48452">
    <property type="entry name" value="TPR-like"/>
    <property type="match status" value="1"/>
</dbReference>
<feature type="repeat" description="TPR" evidence="7">
    <location>
        <begin position="303"/>
        <end position="336"/>
    </location>
</feature>
<evidence type="ECO:0000256" key="4">
    <source>
        <dbReference type="ARBA" id="ARBA00022803"/>
    </source>
</evidence>
<keyword evidence="6 9" id="KW-0413">Isomerase</keyword>
<comment type="catalytic activity">
    <reaction evidence="1">
        <text>[protein]-peptidylproline (omega=180) = [protein]-peptidylproline (omega=0)</text>
        <dbReference type="Rhea" id="RHEA:16237"/>
        <dbReference type="Rhea" id="RHEA-COMP:10747"/>
        <dbReference type="Rhea" id="RHEA-COMP:10748"/>
        <dbReference type="ChEBI" id="CHEBI:83833"/>
        <dbReference type="ChEBI" id="CHEBI:83834"/>
        <dbReference type="EC" id="5.2.1.8"/>
    </reaction>
</comment>
<dbReference type="PANTHER" id="PTHR11071">
    <property type="entry name" value="PEPTIDYL-PROLYL CIS-TRANS ISOMERASE"/>
    <property type="match status" value="1"/>
</dbReference>
<evidence type="ECO:0000259" key="8">
    <source>
        <dbReference type="PROSITE" id="PS50072"/>
    </source>
</evidence>
<dbReference type="Pfam" id="PF00160">
    <property type="entry name" value="Pro_isomerase"/>
    <property type="match status" value="1"/>
</dbReference>
<keyword evidence="4 7" id="KW-0802">TPR repeat</keyword>
<dbReference type="InterPro" id="IPR002130">
    <property type="entry name" value="Cyclophilin-type_PPIase_dom"/>
</dbReference>
<dbReference type="SMART" id="SM00028">
    <property type="entry name" value="TPR"/>
    <property type="match status" value="3"/>
</dbReference>
<dbReference type="InterPro" id="IPR020892">
    <property type="entry name" value="Cyclophilin-type_PPIase_CS"/>
</dbReference>
<organism evidence="9 10">
    <name type="scientific">Leptotrombidium deliense</name>
    <dbReference type="NCBI Taxonomy" id="299467"/>
    <lineage>
        <taxon>Eukaryota</taxon>
        <taxon>Metazoa</taxon>
        <taxon>Ecdysozoa</taxon>
        <taxon>Arthropoda</taxon>
        <taxon>Chelicerata</taxon>
        <taxon>Arachnida</taxon>
        <taxon>Acari</taxon>
        <taxon>Acariformes</taxon>
        <taxon>Trombidiformes</taxon>
        <taxon>Prostigmata</taxon>
        <taxon>Anystina</taxon>
        <taxon>Parasitengona</taxon>
        <taxon>Trombiculoidea</taxon>
        <taxon>Trombiculidae</taxon>
        <taxon>Leptotrombidium</taxon>
    </lineage>
</organism>
<sequence length="366" mass="40676">MNFLVPENKTFVFFDVKVGDESLGRIVFELFTETTPKTAENFRCLCTGEKGVTKNGVPLHFKGCSFHRIIKSFMIQGGDFTNHDGTGGESIYGERFEDENFDLKHDKPGLLSMANAGPNTNGSQFFITTVPTPHLDNKHVVFGCVKYGMGVVNYLENVKTGPNDTPAELCVIENCGQLEAGTTHSFTQNDGTEDTFPNFPDDCNEDLTKIESVLEIGQKIKSAGNHFFKNEDYVKAKSKYKKALRYLSKFHESGDLSKEDEQSVVSLELPCLLNSAACNLKLKDYCCAVEDCDEALDLSADNAKALYRKGQALHGMKDYDASLRILNSALKLAPNDKSIKSELIAVKGEVNAYKIKEREKYSKLFS</sequence>
<evidence type="ECO:0000256" key="2">
    <source>
        <dbReference type="ARBA" id="ARBA00013194"/>
    </source>
</evidence>
<dbReference type="PROSITE" id="PS00170">
    <property type="entry name" value="CSA_PPIASE_1"/>
    <property type="match status" value="1"/>
</dbReference>
<evidence type="ECO:0000256" key="3">
    <source>
        <dbReference type="ARBA" id="ARBA00022737"/>
    </source>
</evidence>
<comment type="caution">
    <text evidence="9">The sequence shown here is derived from an EMBL/GenBank/DDBJ whole genome shotgun (WGS) entry which is preliminary data.</text>
</comment>
<dbReference type="FunFam" id="2.40.100.10:FF:000025">
    <property type="entry name" value="Peptidyl-prolyl cis-trans isomerase CYP19-2"/>
    <property type="match status" value="1"/>
</dbReference>
<dbReference type="GO" id="GO:0006457">
    <property type="term" value="P:protein folding"/>
    <property type="evidence" value="ECO:0007669"/>
    <property type="project" value="InterPro"/>
</dbReference>
<evidence type="ECO:0000256" key="1">
    <source>
        <dbReference type="ARBA" id="ARBA00000971"/>
    </source>
</evidence>
<evidence type="ECO:0000256" key="6">
    <source>
        <dbReference type="ARBA" id="ARBA00023235"/>
    </source>
</evidence>
<dbReference type="FunFam" id="1.25.40.10:FF:000029">
    <property type="entry name" value="peptidyl-prolyl cis-trans isomerase D"/>
    <property type="match status" value="1"/>
</dbReference>
<dbReference type="CDD" id="cd01926">
    <property type="entry name" value="cyclophilin_ABH_like"/>
    <property type="match status" value="1"/>
</dbReference>
<dbReference type="GO" id="GO:0005829">
    <property type="term" value="C:cytosol"/>
    <property type="evidence" value="ECO:0007669"/>
    <property type="project" value="TreeGrafter"/>
</dbReference>
<reference evidence="9 10" key="1">
    <citation type="journal article" date="2018" name="Gigascience">
        <title>Genomes of trombidid mites reveal novel predicted allergens and laterally-transferred genes associated with secondary metabolism.</title>
        <authorList>
            <person name="Dong X."/>
            <person name="Chaisiri K."/>
            <person name="Xia D."/>
            <person name="Armstrong S.D."/>
            <person name="Fang Y."/>
            <person name="Donnelly M.J."/>
            <person name="Kadowaki T."/>
            <person name="McGarry J.W."/>
            <person name="Darby A.C."/>
            <person name="Makepeace B.L."/>
        </authorList>
    </citation>
    <scope>NUCLEOTIDE SEQUENCE [LARGE SCALE GENOMIC DNA]</scope>
    <source>
        <strain evidence="9">UoL-UT</strain>
    </source>
</reference>
<dbReference type="PROSITE" id="PS50005">
    <property type="entry name" value="TPR"/>
    <property type="match status" value="1"/>
</dbReference>
<evidence type="ECO:0000313" key="9">
    <source>
        <dbReference type="EMBL" id="RWS29765.1"/>
    </source>
</evidence>
<dbReference type="Gene3D" id="2.40.100.10">
    <property type="entry name" value="Cyclophilin-like"/>
    <property type="match status" value="1"/>
</dbReference>
<evidence type="ECO:0000256" key="7">
    <source>
        <dbReference type="PROSITE-ProRule" id="PRU00339"/>
    </source>
</evidence>
<dbReference type="Gene3D" id="1.25.40.10">
    <property type="entry name" value="Tetratricopeptide repeat domain"/>
    <property type="match status" value="1"/>
</dbReference>
<dbReference type="OrthoDB" id="407558at2759"/>
<dbReference type="EMBL" id="NCKV01000778">
    <property type="protein sequence ID" value="RWS29765.1"/>
    <property type="molecule type" value="Genomic_DNA"/>
</dbReference>
<evidence type="ECO:0000256" key="5">
    <source>
        <dbReference type="ARBA" id="ARBA00023110"/>
    </source>
</evidence>
<dbReference type="AlphaFoldDB" id="A0A443SQM0"/>
<keyword evidence="10" id="KW-1185">Reference proteome</keyword>
<dbReference type="InterPro" id="IPR019734">
    <property type="entry name" value="TPR_rpt"/>
</dbReference>
<dbReference type="EC" id="5.2.1.8" evidence="2"/>
<dbReference type="VEuPathDB" id="VectorBase:LDEU002274"/>
<name>A0A443SQM0_9ACAR</name>
<protein>
    <recommendedName>
        <fullName evidence="2">peptidylprolyl isomerase</fullName>
        <ecNumber evidence="2">5.2.1.8</ecNumber>
    </recommendedName>
</protein>
<evidence type="ECO:0000313" key="10">
    <source>
        <dbReference type="Proteomes" id="UP000288716"/>
    </source>
</evidence>
<dbReference type="InterPro" id="IPR029000">
    <property type="entry name" value="Cyclophilin-like_dom_sf"/>
</dbReference>
<keyword evidence="3" id="KW-0677">Repeat</keyword>
<keyword evidence="5" id="KW-0697">Rotamase</keyword>
<dbReference type="PROSITE" id="PS50072">
    <property type="entry name" value="CSA_PPIASE_2"/>
    <property type="match status" value="1"/>
</dbReference>
<dbReference type="GO" id="GO:0016018">
    <property type="term" value="F:cyclosporin A binding"/>
    <property type="evidence" value="ECO:0007669"/>
    <property type="project" value="TreeGrafter"/>
</dbReference>
<dbReference type="GO" id="GO:0003755">
    <property type="term" value="F:peptidyl-prolyl cis-trans isomerase activity"/>
    <property type="evidence" value="ECO:0007669"/>
    <property type="project" value="UniProtKB-KW"/>
</dbReference>
<dbReference type="STRING" id="299467.A0A443SQM0"/>
<proteinExistence type="predicted"/>